<organism evidence="3 4">
    <name type="scientific">Pandoraea pnomenusa</name>
    <dbReference type="NCBI Taxonomy" id="93220"/>
    <lineage>
        <taxon>Bacteria</taxon>
        <taxon>Pseudomonadati</taxon>
        <taxon>Pseudomonadota</taxon>
        <taxon>Betaproteobacteria</taxon>
        <taxon>Burkholderiales</taxon>
        <taxon>Burkholderiaceae</taxon>
        <taxon>Pandoraea</taxon>
    </lineage>
</organism>
<dbReference type="Pfam" id="PF18798">
    <property type="entry name" value="LPD3"/>
    <property type="match status" value="1"/>
</dbReference>
<evidence type="ECO:0000313" key="4">
    <source>
        <dbReference type="Proteomes" id="UP000361468"/>
    </source>
</evidence>
<dbReference type="EMBL" id="CABPSO010000010">
    <property type="protein sequence ID" value="VVE69173.1"/>
    <property type="molecule type" value="Genomic_DNA"/>
</dbReference>
<evidence type="ECO:0000256" key="1">
    <source>
        <dbReference type="SAM" id="MobiDB-lite"/>
    </source>
</evidence>
<evidence type="ECO:0000313" key="3">
    <source>
        <dbReference type="EMBL" id="VVE69173.1"/>
    </source>
</evidence>
<dbReference type="Proteomes" id="UP000361468">
    <property type="component" value="Unassembled WGS sequence"/>
</dbReference>
<comment type="caution">
    <text evidence="3">The sequence shown here is derived from an EMBL/GenBank/DDBJ whole genome shotgun (WGS) entry which is preliminary data.</text>
</comment>
<name>A0ABY6WM02_9BURK</name>
<protein>
    <recommendedName>
        <fullName evidence="2">Large polyvalent protein-associated domain-containing protein</fullName>
    </recommendedName>
</protein>
<sequence>MPQALHIYFHVRDSSDWDESRHPRAKNGRFGSGGASSKVAMLGTKLRGDELGQYSTMKELREKALTYADRFIGKNFKNAHTGHEINVTRAGVRHTISGASDSLVRTVPAIPELLQRARLVETSNDKRGDPNILGIEKYAAPVTIDGKTYQALLTVKQYRDGRRYYDHGLVQ</sequence>
<dbReference type="InterPro" id="IPR040824">
    <property type="entry name" value="LPD3"/>
</dbReference>
<evidence type="ECO:0000259" key="2">
    <source>
        <dbReference type="Pfam" id="PF18798"/>
    </source>
</evidence>
<feature type="domain" description="Large polyvalent protein-associated" evidence="2">
    <location>
        <begin position="56"/>
        <end position="165"/>
    </location>
</feature>
<keyword evidence="4" id="KW-1185">Reference proteome</keyword>
<proteinExistence type="predicted"/>
<gene>
    <name evidence="3" type="ORF">PPN31119_03197</name>
</gene>
<dbReference type="RefSeq" id="WP_150646386.1">
    <property type="nucleotide sequence ID" value="NZ_CABPSO010000010.1"/>
</dbReference>
<accession>A0ABY6WM02</accession>
<reference evidence="3 4" key="1">
    <citation type="submission" date="2019-08" db="EMBL/GenBank/DDBJ databases">
        <authorList>
            <person name="Peeters C."/>
        </authorList>
    </citation>
    <scope>NUCLEOTIDE SEQUENCE [LARGE SCALE GENOMIC DNA]</scope>
    <source>
        <strain evidence="3 4">LMG 31119</strain>
    </source>
</reference>
<feature type="region of interest" description="Disordered" evidence="1">
    <location>
        <begin position="17"/>
        <end position="36"/>
    </location>
</feature>